<dbReference type="GO" id="GO:0001916">
    <property type="term" value="P:positive regulation of T cell mediated cytotoxicity"/>
    <property type="evidence" value="ECO:0007669"/>
    <property type="project" value="TreeGrafter"/>
</dbReference>
<dbReference type="InterPro" id="IPR011161">
    <property type="entry name" value="MHC_I-like_Ag-recog"/>
</dbReference>
<feature type="domain" description="MHC class I-like antigen recognition-like" evidence="6">
    <location>
        <begin position="206"/>
        <end position="255"/>
    </location>
</feature>
<evidence type="ECO:0000256" key="3">
    <source>
        <dbReference type="ARBA" id="ARBA00022859"/>
    </source>
</evidence>
<organism evidence="7">
    <name type="scientific">Equus asinus asinus</name>
    <dbReference type="NCBI Taxonomy" id="83772"/>
    <lineage>
        <taxon>Eukaryota</taxon>
        <taxon>Metazoa</taxon>
        <taxon>Chordata</taxon>
        <taxon>Craniata</taxon>
        <taxon>Vertebrata</taxon>
        <taxon>Euteleostomi</taxon>
        <taxon>Mammalia</taxon>
        <taxon>Eutheria</taxon>
        <taxon>Laurasiatheria</taxon>
        <taxon>Perissodactyla</taxon>
        <taxon>Equidae</taxon>
        <taxon>Equus</taxon>
    </lineage>
</organism>
<dbReference type="GO" id="GO:0009897">
    <property type="term" value="C:external side of plasma membrane"/>
    <property type="evidence" value="ECO:0007669"/>
    <property type="project" value="TreeGrafter"/>
</dbReference>
<reference evidence="7" key="1">
    <citation type="submission" date="2023-03" db="UniProtKB">
        <authorList>
            <consortium name="Ensembl"/>
        </authorList>
    </citation>
    <scope>IDENTIFICATION</scope>
</reference>
<proteinExistence type="predicted"/>
<name>A0A8C4PV17_EQUAS</name>
<dbReference type="GO" id="GO:0098553">
    <property type="term" value="C:lumenal side of endoplasmic reticulum membrane"/>
    <property type="evidence" value="ECO:0007669"/>
    <property type="project" value="UniProtKB-ARBA"/>
</dbReference>
<evidence type="ECO:0000256" key="2">
    <source>
        <dbReference type="ARBA" id="ARBA00022451"/>
    </source>
</evidence>
<dbReference type="PANTHER" id="PTHR16675">
    <property type="entry name" value="MHC CLASS I-RELATED"/>
    <property type="match status" value="1"/>
</dbReference>
<dbReference type="InterPro" id="IPR011162">
    <property type="entry name" value="MHC_I/II-like_Ag-recog"/>
</dbReference>
<evidence type="ECO:0000256" key="1">
    <source>
        <dbReference type="ARBA" id="ARBA00004167"/>
    </source>
</evidence>
<dbReference type="AlphaFoldDB" id="A0A8C4PV17"/>
<dbReference type="GO" id="GO:0005615">
    <property type="term" value="C:extracellular space"/>
    <property type="evidence" value="ECO:0007669"/>
    <property type="project" value="TreeGrafter"/>
</dbReference>
<keyword evidence="5" id="KW-0325">Glycoprotein</keyword>
<dbReference type="Ensembl" id="ENSEAST00005035907.1">
    <property type="protein sequence ID" value="ENSEASP00005032947.1"/>
    <property type="gene ID" value="ENSEASG00005022532.1"/>
</dbReference>
<dbReference type="GO" id="GO:0042612">
    <property type="term" value="C:MHC class I protein complex"/>
    <property type="evidence" value="ECO:0007669"/>
    <property type="project" value="UniProtKB-KW"/>
</dbReference>
<dbReference type="SUPFAM" id="SSF54452">
    <property type="entry name" value="MHC antigen-recognition domain"/>
    <property type="match status" value="1"/>
</dbReference>
<sequence>KTRPSTSIPRATSLSGIKFPGAEFSSRRVHGRGKRVGGRESISGRVILVRGVKGAEPSLGVSPGFLRQPQGQDSGRQCDKKCLVQEERGQDKIPGPWTWSSGSQAPRAVSEAQWWEVPVSLSLTSPSQRVSGPPAWRLMTRPRFSLPLRVRFLEKPIIVSAVPRYKVCTTFRDLDSPQTLRMKVTAPGTLLLLLSGSLALTETWAGSHSMRFLYTVMSRPSRGEPRFISVGYVDDTQFVRFDSDAASPRMEPRAP</sequence>
<dbReference type="GO" id="GO:0042605">
    <property type="term" value="F:peptide antigen binding"/>
    <property type="evidence" value="ECO:0007669"/>
    <property type="project" value="TreeGrafter"/>
</dbReference>
<dbReference type="InterPro" id="IPR050208">
    <property type="entry name" value="MHC_class-I_related"/>
</dbReference>
<dbReference type="GO" id="GO:0030670">
    <property type="term" value="C:phagocytic vesicle membrane"/>
    <property type="evidence" value="ECO:0007669"/>
    <property type="project" value="UniProtKB-ARBA"/>
</dbReference>
<comment type="subcellular location">
    <subcellularLocation>
        <location evidence="1">Membrane</location>
        <topology evidence="1">Single-pass membrane protein</topology>
    </subcellularLocation>
</comment>
<dbReference type="GO" id="GO:0002486">
    <property type="term" value="P:antigen processing and presentation of endogenous peptide antigen via MHC class I via ER pathway, TAP-independent"/>
    <property type="evidence" value="ECO:0007669"/>
    <property type="project" value="TreeGrafter"/>
</dbReference>
<dbReference type="GO" id="GO:0006955">
    <property type="term" value="P:immune response"/>
    <property type="evidence" value="ECO:0007669"/>
    <property type="project" value="TreeGrafter"/>
</dbReference>
<keyword evidence="2" id="KW-0490">MHC I</keyword>
<evidence type="ECO:0000313" key="7">
    <source>
        <dbReference type="Ensembl" id="ENSEASP00005032947.1"/>
    </source>
</evidence>
<dbReference type="PANTHER" id="PTHR16675:SF251">
    <property type="entry name" value="HLA CLASS I HISTOCOMPATIBILITY ANTIGEN, C ALPHA CHAIN"/>
    <property type="match status" value="1"/>
</dbReference>
<evidence type="ECO:0000256" key="5">
    <source>
        <dbReference type="ARBA" id="ARBA00023180"/>
    </source>
</evidence>
<dbReference type="GO" id="GO:0005102">
    <property type="term" value="F:signaling receptor binding"/>
    <property type="evidence" value="ECO:0007669"/>
    <property type="project" value="TreeGrafter"/>
</dbReference>
<dbReference type="Gene3D" id="3.30.500.10">
    <property type="entry name" value="MHC class I-like antigen recognition-like"/>
    <property type="match status" value="1"/>
</dbReference>
<accession>A0A8C4PV17</accession>
<evidence type="ECO:0000256" key="4">
    <source>
        <dbReference type="ARBA" id="ARBA00023136"/>
    </source>
</evidence>
<keyword evidence="4" id="KW-0472">Membrane</keyword>
<keyword evidence="3" id="KW-0391">Immunity</keyword>
<dbReference type="Pfam" id="PF00129">
    <property type="entry name" value="MHC_I"/>
    <property type="match status" value="1"/>
</dbReference>
<evidence type="ECO:0000259" key="6">
    <source>
        <dbReference type="Pfam" id="PF00129"/>
    </source>
</evidence>
<dbReference type="GO" id="GO:0002476">
    <property type="term" value="P:antigen processing and presentation of endogenous peptide antigen via MHC class Ib"/>
    <property type="evidence" value="ECO:0007669"/>
    <property type="project" value="TreeGrafter"/>
</dbReference>
<dbReference type="InterPro" id="IPR037055">
    <property type="entry name" value="MHC_I-like_Ag-recog_sf"/>
</dbReference>
<protein>
    <recommendedName>
        <fullName evidence="6">MHC class I-like antigen recognition-like domain-containing protein</fullName>
    </recommendedName>
</protein>